<dbReference type="EMBL" id="JAGSXJ010000025">
    <property type="protein sequence ID" value="KAH6675232.1"/>
    <property type="molecule type" value="Genomic_DNA"/>
</dbReference>
<evidence type="ECO:0000313" key="2">
    <source>
        <dbReference type="EMBL" id="KAH6675232.1"/>
    </source>
</evidence>
<comment type="caution">
    <text evidence="2">The sequence shown here is derived from an EMBL/GenBank/DDBJ whole genome shotgun (WGS) entry which is preliminary data.</text>
</comment>
<dbReference type="InterPro" id="IPR036188">
    <property type="entry name" value="FAD/NAD-bd_sf"/>
</dbReference>
<reference evidence="2" key="1">
    <citation type="journal article" date="2021" name="Nat. Commun.">
        <title>Genetic determinants of endophytism in the Arabidopsis root mycobiome.</title>
        <authorList>
            <person name="Mesny F."/>
            <person name="Miyauchi S."/>
            <person name="Thiergart T."/>
            <person name="Pickel B."/>
            <person name="Atanasova L."/>
            <person name="Karlsson M."/>
            <person name="Huettel B."/>
            <person name="Barry K.W."/>
            <person name="Haridas S."/>
            <person name="Chen C."/>
            <person name="Bauer D."/>
            <person name="Andreopoulos W."/>
            <person name="Pangilinan J."/>
            <person name="LaButti K."/>
            <person name="Riley R."/>
            <person name="Lipzen A."/>
            <person name="Clum A."/>
            <person name="Drula E."/>
            <person name="Henrissat B."/>
            <person name="Kohler A."/>
            <person name="Grigoriev I.V."/>
            <person name="Martin F.M."/>
            <person name="Hacquard S."/>
        </authorList>
    </citation>
    <scope>NUCLEOTIDE SEQUENCE</scope>
    <source>
        <strain evidence="2">MPI-SDFR-AT-0117</strain>
    </source>
</reference>
<sequence>MFVPDFKSRRKSVGRPDDSAASSTTPAATGNHEILFPKLFDDAWGSSGGTHLAGDNRSTVERARVFLLRLANMNPDLAVRQEVGSIVLNPENQTVVALAHAIMVRIFDSRHSSFSATPLLQCVRFMLIKALAVGDMNGTGSDLTRGVMDFFFDPTLERNLSPPPPDPIVFGYPSGRLKVAIVGGGPTALASAISLAEKGRGQVEVHMYERRWVRTHDAHGRPYIDYPSTARRRDQVVTLQESVTTLLSEDSRQALFEGRPERVWPGSANIQIRKVEDRFLKRCQHPNFRGLIHLHPEALTRSDLVKAGDFHVLLGADGAASWVRKAYFHGYENERGRSYALGLAFNRPEGLPWSQPLNVFLTLGQTRYLLNASDYDGRGYLNMQLTEEEWHKMVDIQGNPVTFGNPGCLRRPDGTVPNGFKETQVFAPSEHRDSSLWRSISDGLKLFGFKEDEVINVVRIPIIVQAVREGVQYLPFEDSRALRRPHAVVAVAGDAAMTVHFWPGRGLNSGIKSGIALGDEIVHALNTGRFVGLRLDAMREYNDFLMKLQNREHDKRSIPILNQSGTPEMLGWLLSKAGTVPDQVAVQWLVGAMAQIAMRLEQRADWAFPPVANVEPQLRIVLRQMDPATLREMAVSFPWPTREMGGAEVLPIRAMKPEEKQSWLAGLWNLVKDEVQDTTKSAVARGRPRSSSSSAAAAAVASSSRFEAPRGFTPSRMESTLRRSNASRVVSPSPSEQTLTVPGANTDPGSKPRRRSMAGSLTVPGEYSPLSSRECSPARGDVGLVRLMSVKRPNQAVLSDAIQLALFRVDE</sequence>
<feature type="region of interest" description="Disordered" evidence="1">
    <location>
        <begin position="1"/>
        <end position="28"/>
    </location>
</feature>
<feature type="compositionally biased region" description="Low complexity" evidence="1">
    <location>
        <begin position="681"/>
        <end position="705"/>
    </location>
</feature>
<dbReference type="Gene3D" id="3.50.50.60">
    <property type="entry name" value="FAD/NAD(P)-binding domain"/>
    <property type="match status" value="1"/>
</dbReference>
<evidence type="ECO:0000313" key="3">
    <source>
        <dbReference type="Proteomes" id="UP000770015"/>
    </source>
</evidence>
<dbReference type="OrthoDB" id="10045821at2759"/>
<feature type="compositionally biased region" description="Polar residues" evidence="1">
    <location>
        <begin position="716"/>
        <end position="740"/>
    </location>
</feature>
<dbReference type="AlphaFoldDB" id="A0A9P8V2G1"/>
<evidence type="ECO:0008006" key="4">
    <source>
        <dbReference type="Google" id="ProtNLM"/>
    </source>
</evidence>
<dbReference type="SUPFAM" id="SSF51905">
    <property type="entry name" value="FAD/NAD(P)-binding domain"/>
    <property type="match status" value="1"/>
</dbReference>
<feature type="region of interest" description="Disordered" evidence="1">
    <location>
        <begin position="679"/>
        <end position="774"/>
    </location>
</feature>
<keyword evidence="3" id="KW-1185">Reference proteome</keyword>
<dbReference type="PRINTS" id="PR00420">
    <property type="entry name" value="RNGMNOXGNASE"/>
</dbReference>
<proteinExistence type="predicted"/>
<dbReference type="Proteomes" id="UP000770015">
    <property type="component" value="Unassembled WGS sequence"/>
</dbReference>
<gene>
    <name evidence="2" type="ORF">F5X68DRAFT_214160</name>
</gene>
<organism evidence="2 3">
    <name type="scientific">Plectosphaerella plurivora</name>
    <dbReference type="NCBI Taxonomy" id="936078"/>
    <lineage>
        <taxon>Eukaryota</taxon>
        <taxon>Fungi</taxon>
        <taxon>Dikarya</taxon>
        <taxon>Ascomycota</taxon>
        <taxon>Pezizomycotina</taxon>
        <taxon>Sordariomycetes</taxon>
        <taxon>Hypocreomycetidae</taxon>
        <taxon>Glomerellales</taxon>
        <taxon>Plectosphaerellaceae</taxon>
        <taxon>Plectosphaerella</taxon>
    </lineage>
</organism>
<name>A0A9P8V2G1_9PEZI</name>
<feature type="compositionally biased region" description="Low complexity" evidence="1">
    <location>
        <begin position="19"/>
        <end position="28"/>
    </location>
</feature>
<accession>A0A9P8V2G1</accession>
<protein>
    <recommendedName>
        <fullName evidence="4">FAD/NAD(P)-binding domain-containing protein</fullName>
    </recommendedName>
</protein>
<evidence type="ECO:0000256" key="1">
    <source>
        <dbReference type="SAM" id="MobiDB-lite"/>
    </source>
</evidence>